<accession>A0A0A1TBQ1</accession>
<reference evidence="1 2" key="1">
    <citation type="journal article" date="2015" name="Genome Announc.">
        <title>Draft Genome Sequence and Gene Annotation of the Entomopathogenic Fungus Verticillium hemipterigenum.</title>
        <authorList>
            <person name="Horn F."/>
            <person name="Habel A."/>
            <person name="Scharf D.H."/>
            <person name="Dworschak J."/>
            <person name="Brakhage A.A."/>
            <person name="Guthke R."/>
            <person name="Hertweck C."/>
            <person name="Linde J."/>
        </authorList>
    </citation>
    <scope>NUCLEOTIDE SEQUENCE [LARGE SCALE GENOMIC DNA]</scope>
</reference>
<proteinExistence type="predicted"/>
<gene>
    <name evidence="1" type="ORF">VHEMI02856</name>
</gene>
<evidence type="ECO:0000313" key="1">
    <source>
        <dbReference type="EMBL" id="CEJ82809.1"/>
    </source>
</evidence>
<dbReference type="Proteomes" id="UP000039046">
    <property type="component" value="Unassembled WGS sequence"/>
</dbReference>
<organism evidence="1 2">
    <name type="scientific">[Torrubiella] hemipterigena</name>
    <dbReference type="NCBI Taxonomy" id="1531966"/>
    <lineage>
        <taxon>Eukaryota</taxon>
        <taxon>Fungi</taxon>
        <taxon>Dikarya</taxon>
        <taxon>Ascomycota</taxon>
        <taxon>Pezizomycotina</taxon>
        <taxon>Sordariomycetes</taxon>
        <taxon>Hypocreomycetidae</taxon>
        <taxon>Hypocreales</taxon>
        <taxon>Clavicipitaceae</taxon>
        <taxon>Clavicipitaceae incertae sedis</taxon>
        <taxon>'Torrubiella' clade</taxon>
    </lineage>
</organism>
<dbReference type="OrthoDB" id="2823490at2759"/>
<name>A0A0A1TBQ1_9HYPO</name>
<sequence>MSQSTKSNGLLDLPWEIRRDILTRALRPINTKNNNTSSLPSLSKESFQRRVRLRNCFDTDFPEETNLYVPRNNNRYAQATGLRAVNRQLREETDLLINKLDLPFVMDIMVVKDVGIFPTWLSYPYPPRHLKKLTINLRTIQPGKCAIPTDWVEAGRHKQAKWEFWRKGPTIWNIMAAITLYTFNCLSIKSTASESTRPNALSGLTNVADAHLSSSRAFVTDKLCIHIAPLEYDAKNAPIPIETQDLCKESRLYREGYFQFGRELFEDFSTETMWPDEIDYMRRLLARGEYPCYQLSDRLGNIIYEVDRNTDSAYYFYLRLLARSVGELIIDGGIPGQDLTIYRHPAFWVHLRYAIDCELLVEGNFNKKQVLRSLKKEMKDGWSEMAANLRTIEIRRSHGWVQEDD</sequence>
<dbReference type="AlphaFoldDB" id="A0A0A1TBQ1"/>
<dbReference type="STRING" id="1531966.A0A0A1TBQ1"/>
<dbReference type="HOGENOM" id="CLU_063114_0_0_1"/>
<evidence type="ECO:0000313" key="2">
    <source>
        <dbReference type="Proteomes" id="UP000039046"/>
    </source>
</evidence>
<protein>
    <submittedName>
        <fullName evidence="1">Uncharacterized protein</fullName>
    </submittedName>
</protein>
<dbReference type="EMBL" id="CDHN01000001">
    <property type="protein sequence ID" value="CEJ82809.1"/>
    <property type="molecule type" value="Genomic_DNA"/>
</dbReference>
<keyword evidence="2" id="KW-1185">Reference proteome</keyword>